<keyword evidence="3" id="KW-1185">Reference proteome</keyword>
<reference evidence="2 3" key="1">
    <citation type="submission" date="2015-03" db="EMBL/GenBank/DDBJ databases">
        <title>Genomics and transcriptomics of the oil-accumulating basidiomycete yeast T. oleaginosus allow insights into substrate utilization and the diverse evolutionary trajectories of mating systems in fungi.</title>
        <authorList>
            <consortium name="DOE Joint Genome Institute"/>
            <person name="Kourist R."/>
            <person name="Kracht O."/>
            <person name="Bracharz F."/>
            <person name="Lipzen A."/>
            <person name="Nolan M."/>
            <person name="Ohm R."/>
            <person name="Grigoriev I."/>
            <person name="Sun S."/>
            <person name="Heitman J."/>
            <person name="Bruck T."/>
            <person name="Nowrousian M."/>
        </authorList>
    </citation>
    <scope>NUCLEOTIDE SEQUENCE [LARGE SCALE GENOMIC DNA]</scope>
    <source>
        <strain evidence="2 3">IBC0246</strain>
    </source>
</reference>
<dbReference type="SMART" id="SM00672">
    <property type="entry name" value="CAP10"/>
    <property type="match status" value="1"/>
</dbReference>
<dbReference type="Pfam" id="PF05686">
    <property type="entry name" value="Glyco_transf_90"/>
    <property type="match status" value="1"/>
</dbReference>
<name>A0A0J0XN18_9TREE</name>
<evidence type="ECO:0000313" key="2">
    <source>
        <dbReference type="EMBL" id="KLT42487.1"/>
    </source>
</evidence>
<dbReference type="RefSeq" id="XP_018278978.1">
    <property type="nucleotide sequence ID" value="XM_018421365.1"/>
</dbReference>
<dbReference type="PANTHER" id="PTHR12203">
    <property type="entry name" value="KDEL LYS-ASP-GLU-LEU CONTAINING - RELATED"/>
    <property type="match status" value="1"/>
</dbReference>
<dbReference type="InterPro" id="IPR051091">
    <property type="entry name" value="O-Glucosyltr/Glycosyltrsf_90"/>
</dbReference>
<gene>
    <name evidence="2" type="ORF">CC85DRAFT_274409</name>
</gene>
<organism evidence="2 3">
    <name type="scientific">Cutaneotrichosporon oleaginosum</name>
    <dbReference type="NCBI Taxonomy" id="879819"/>
    <lineage>
        <taxon>Eukaryota</taxon>
        <taxon>Fungi</taxon>
        <taxon>Dikarya</taxon>
        <taxon>Basidiomycota</taxon>
        <taxon>Agaricomycotina</taxon>
        <taxon>Tremellomycetes</taxon>
        <taxon>Trichosporonales</taxon>
        <taxon>Trichosporonaceae</taxon>
        <taxon>Cutaneotrichosporon</taxon>
    </lineage>
</organism>
<evidence type="ECO:0000313" key="3">
    <source>
        <dbReference type="Proteomes" id="UP000053611"/>
    </source>
</evidence>
<protein>
    <recommendedName>
        <fullName evidence="1">Glycosyl transferase CAP10 domain-containing protein</fullName>
    </recommendedName>
</protein>
<sequence length="430" mass="48472">MGHGARAQQHHNLLAPLGQYLDSDVRLVISNHDQGSHILNDELRHALLDHAAAGTLIDTEELRRLENARDYGLGLLVVCPADSPARRAQAAVRAGNVSAPMPYAAQFADEQTTFVYDPRPKMNFCHAPELLDLHGAMSWHFRRHCNLRPLFQQSKLAQCSDMVLTPLGGVANATSPEGMRTSSEWADKTVRKVFWRGSMTGDHYSAKQANRETYNWRHSHRPRLHLFANNASGDARVWVRAAGGGWEQRTFAQAELSEKYLDVGLAGKVSQCDEDGTCEEMRAEIAFKEHVKPEEAKKYAYVIDTDGNGWSSRFHRLLSSGSMVIKTTIYPEWMTDWLTPWVHYVPVQADYSDLYDVMSYFAGSPDSEGADVGDAAAREIAQAAVQFTRTHWRWEDMQAYMLRMVLEYARLGADDRRAASYLGNSRIVRQ</sequence>
<accession>A0A0J0XN18</accession>
<proteinExistence type="predicted"/>
<feature type="domain" description="Glycosyl transferase CAP10" evidence="1">
    <location>
        <begin position="129"/>
        <end position="415"/>
    </location>
</feature>
<dbReference type="Proteomes" id="UP000053611">
    <property type="component" value="Unassembled WGS sequence"/>
</dbReference>
<dbReference type="AlphaFoldDB" id="A0A0J0XN18"/>
<evidence type="ECO:0000259" key="1">
    <source>
        <dbReference type="SMART" id="SM00672"/>
    </source>
</evidence>
<dbReference type="EMBL" id="KQ087205">
    <property type="protein sequence ID" value="KLT42487.1"/>
    <property type="molecule type" value="Genomic_DNA"/>
</dbReference>
<dbReference type="InterPro" id="IPR006598">
    <property type="entry name" value="CAP10"/>
</dbReference>
<dbReference type="GeneID" id="28981968"/>
<dbReference type="PANTHER" id="PTHR12203:SF118">
    <property type="entry name" value="BETA-1,2-XYLOSYLTRANSFERASE 1"/>
    <property type="match status" value="1"/>
</dbReference>
<dbReference type="OrthoDB" id="541052at2759"/>